<dbReference type="InterPro" id="IPR000157">
    <property type="entry name" value="TIR_dom"/>
</dbReference>
<keyword evidence="2" id="KW-0675">Receptor</keyword>
<dbReference type="PROSITE" id="PS50104">
    <property type="entry name" value="TIR"/>
    <property type="match status" value="1"/>
</dbReference>
<dbReference type="Proteomes" id="UP000886469">
    <property type="component" value="Unassembled WGS sequence"/>
</dbReference>
<dbReference type="EMBL" id="SPMX01000067">
    <property type="protein sequence ID" value="NMQ07212.1"/>
    <property type="molecule type" value="Genomic_DNA"/>
</dbReference>
<proteinExistence type="predicted"/>
<gene>
    <name evidence="2" type="ORF">E4Q08_19195</name>
</gene>
<keyword evidence="3" id="KW-1185">Reference proteome</keyword>
<name>A0ABX1TG61_9PROT</name>
<feature type="domain" description="TIR" evidence="1">
    <location>
        <begin position="1"/>
        <end position="158"/>
    </location>
</feature>
<dbReference type="Pfam" id="PF13676">
    <property type="entry name" value="TIR_2"/>
    <property type="match status" value="1"/>
</dbReference>
<evidence type="ECO:0000259" key="1">
    <source>
        <dbReference type="PROSITE" id="PS50104"/>
    </source>
</evidence>
<dbReference type="Gene3D" id="3.40.50.10140">
    <property type="entry name" value="Toll/interleukin-1 receptor homology (TIR) domain"/>
    <property type="match status" value="1"/>
</dbReference>
<dbReference type="SUPFAM" id="SSF52200">
    <property type="entry name" value="Toll/Interleukin receptor TIR domain"/>
    <property type="match status" value="1"/>
</dbReference>
<accession>A0ABX1TG61</accession>
<dbReference type="InterPro" id="IPR035897">
    <property type="entry name" value="Toll_tir_struct_dom_sf"/>
</dbReference>
<evidence type="ECO:0000313" key="2">
    <source>
        <dbReference type="EMBL" id="NMQ07212.1"/>
    </source>
</evidence>
<reference evidence="2" key="1">
    <citation type="submission" date="2019-03" db="EMBL/GenBank/DDBJ databases">
        <title>Metabolic reconstructions from genomes of highly enriched 'Candidatus Accumulibacter' and 'Candidatus Competibacter' bioreactor populations.</title>
        <authorList>
            <person name="Annavajhala M.K."/>
            <person name="Welles L."/>
            <person name="Abbas B."/>
            <person name="Sorokin D."/>
            <person name="Park H."/>
            <person name="Van Loosdrecht M."/>
            <person name="Chandran K."/>
        </authorList>
    </citation>
    <scope>NUCLEOTIDE SEQUENCE</scope>
    <source>
        <strain evidence="2">SBR_L</strain>
    </source>
</reference>
<sequence length="789" mass="88403">MDSKIFISYSSQDKPYCDELLPALKAVAGIRERVWRDREEIDIGDPFHPTIQQALADSRLAILLVSANVLTSDYVIRHELPFLLRQYEGGALKLGIIYVSSVAKAALSVAVDGSMHPVDLTAIHNFNSPQQPLDLISGPQPPLDLISERGKRNLLYARVADWAARHMTPLSPPARQPSAARHDLAIFIEDRRDHWQHQFFPGPQAGAIKPRIDCPAPALTVGYGLDGEMLFQLLFGSEPATFTNLFALAFGSDRPVDPTYAPLRVRLLTRAGQLQRLPWSTIAYQGRRLSQAGWTVEFQNSGEPGFPEYPRHLCYFPGRVLLAASAQSGQAAHFDDLRRFFQRYWPDNPGPARAAPAADSLRHELQAGSTRLLYYYGPASRDGLLLQDRADGEILPWPDLASSLRQSRSVSLLFLNLVGDGGEEVLPQGSLLVESVKGAVLFQCNPRSTAHAAARAGLAWLEAVFVRKIDPVVALHQHASGQISAWTRYSTWQIDAPKRLQNPDLVNLLLDRTHQRHALSGARDEFYSYPRRRIHHVVALGKPGCRTSEFPAMIRQHLVGNAREREVYYYQPLELPPGTRHAQDVDELARRRYRRTPHQPLLDALLDPAALAGMTFCFLILGWQASAAQGDAADVLNAVADWCRTRLAAELGADGWQAKVRVVSIVALESEHTDELAGTVERLIEECDSDVGFHFAELEALAAVRRQDLRAYFRNETICGCDDRYRETFPDLLLGSRKEMPFDEAVSTIRRGEPDNWGTLFEELRELTRSGAWPPPHYDPSFWRLRDAR</sequence>
<evidence type="ECO:0000313" key="3">
    <source>
        <dbReference type="Proteomes" id="UP000886469"/>
    </source>
</evidence>
<comment type="caution">
    <text evidence="2">The sequence shown here is derived from an EMBL/GenBank/DDBJ whole genome shotgun (WGS) entry which is preliminary data.</text>
</comment>
<organism evidence="2 3">
    <name type="scientific">Candidatus Accumulibacter contiguus</name>
    <dbReference type="NCBI Taxonomy" id="2954381"/>
    <lineage>
        <taxon>Bacteria</taxon>
        <taxon>Pseudomonadati</taxon>
        <taxon>Pseudomonadota</taxon>
        <taxon>Betaproteobacteria</taxon>
        <taxon>Candidatus Accumulibacter</taxon>
    </lineage>
</organism>
<protein>
    <submittedName>
        <fullName evidence="2">Toll/interleukin-1 receptor domain-containing protein</fullName>
    </submittedName>
</protein>
<dbReference type="RefSeq" id="WP_169071553.1">
    <property type="nucleotide sequence ID" value="NZ_JAZKUC010000001.1"/>
</dbReference>